<feature type="transmembrane region" description="Helical" evidence="1">
    <location>
        <begin position="64"/>
        <end position="82"/>
    </location>
</feature>
<dbReference type="AlphaFoldDB" id="A0A021VS26"/>
<dbReference type="Proteomes" id="UP000019753">
    <property type="component" value="Unassembled WGS sequence"/>
</dbReference>
<organism evidence="3 4">
    <name type="scientific">Actinotalea ferrariae CF5-4</name>
    <dbReference type="NCBI Taxonomy" id="948458"/>
    <lineage>
        <taxon>Bacteria</taxon>
        <taxon>Bacillati</taxon>
        <taxon>Actinomycetota</taxon>
        <taxon>Actinomycetes</taxon>
        <taxon>Micrococcales</taxon>
        <taxon>Cellulomonadaceae</taxon>
        <taxon>Actinotalea</taxon>
    </lineage>
</organism>
<keyword evidence="1" id="KW-0472">Membrane</keyword>
<evidence type="ECO:0000259" key="2">
    <source>
        <dbReference type="Pfam" id="PF19803"/>
    </source>
</evidence>
<keyword evidence="1" id="KW-1133">Transmembrane helix</keyword>
<evidence type="ECO:0000313" key="4">
    <source>
        <dbReference type="Proteomes" id="UP000019753"/>
    </source>
</evidence>
<name>A0A021VS26_9CELL</name>
<reference evidence="3 4" key="1">
    <citation type="submission" date="2014-01" db="EMBL/GenBank/DDBJ databases">
        <title>Actinotalea ferrariae CF5-4.</title>
        <authorList>
            <person name="Chen F."/>
            <person name="Li Y."/>
            <person name="Wang G."/>
        </authorList>
    </citation>
    <scope>NUCLEOTIDE SEQUENCE [LARGE SCALE GENOMIC DNA]</scope>
    <source>
        <strain evidence="3 4">CF5-4</strain>
    </source>
</reference>
<gene>
    <name evidence="3" type="ORF">N866_15095</name>
</gene>
<keyword evidence="1" id="KW-0812">Transmembrane</keyword>
<keyword evidence="4" id="KW-1185">Reference proteome</keyword>
<evidence type="ECO:0000256" key="1">
    <source>
        <dbReference type="SAM" id="Phobius"/>
    </source>
</evidence>
<comment type="caution">
    <text evidence="3">The sequence shown here is derived from an EMBL/GenBank/DDBJ whole genome shotgun (WGS) entry which is preliminary data.</text>
</comment>
<dbReference type="EMBL" id="AXCW01000457">
    <property type="protein sequence ID" value="EYR61852.1"/>
    <property type="molecule type" value="Genomic_DNA"/>
</dbReference>
<dbReference type="InterPro" id="IPR046253">
    <property type="entry name" value="DUF6286"/>
</dbReference>
<sequence length="180" mass="19119">MTTTSSPPVPRRPPGVGILGMLLALVLVALGVLLVHEGLALQGWVDTSPLLQDLLSREAVVEPGALTTLVAAVAALLGLWLLTTAFKRGRRRGVELGTTTSVWMSHGDLDRLVTGTAEDVDGVLGARASVSRRRAVVHVDTTTPEVRGEVASAVERRLAALDAPPRVVVHDSPRHEREAR</sequence>
<feature type="domain" description="DUF6286" evidence="2">
    <location>
        <begin position="76"/>
        <end position="169"/>
    </location>
</feature>
<evidence type="ECO:0000313" key="3">
    <source>
        <dbReference type="EMBL" id="EYR61852.1"/>
    </source>
</evidence>
<proteinExistence type="predicted"/>
<dbReference type="Pfam" id="PF19803">
    <property type="entry name" value="DUF6286"/>
    <property type="match status" value="1"/>
</dbReference>
<dbReference type="RefSeq" id="WP_034229654.1">
    <property type="nucleotide sequence ID" value="NZ_AXCW01000457.1"/>
</dbReference>
<protein>
    <recommendedName>
        <fullName evidence="2">DUF6286 domain-containing protein</fullName>
    </recommendedName>
</protein>
<accession>A0A021VS26</accession>